<evidence type="ECO:0000313" key="4">
    <source>
        <dbReference type="Proteomes" id="UP001139646"/>
    </source>
</evidence>
<dbReference type="Proteomes" id="UP001139646">
    <property type="component" value="Unassembled WGS sequence"/>
</dbReference>
<proteinExistence type="predicted"/>
<accession>A0ABS9X0I2</accession>
<dbReference type="EMBL" id="JAKKSL010000002">
    <property type="protein sequence ID" value="MCI2283729.1"/>
    <property type="molecule type" value="Genomic_DNA"/>
</dbReference>
<protein>
    <submittedName>
        <fullName evidence="3">DUF2933 domain-containing protein</fullName>
    </submittedName>
</protein>
<keyword evidence="2" id="KW-1133">Transmembrane helix</keyword>
<feature type="transmembrane region" description="Helical" evidence="2">
    <location>
        <begin position="35"/>
        <end position="54"/>
    </location>
</feature>
<sequence>MSNKPRSFWSTPSGWAALGLIGAASYFLLMEHTQHFFQFLPFLILLLCPLMHVFMHGSHGKHEHVSQEKDDPPSFQEITDKNGAYRDGYIEGLKAGREEKVPKENNNER</sequence>
<evidence type="ECO:0000313" key="3">
    <source>
        <dbReference type="EMBL" id="MCI2283729.1"/>
    </source>
</evidence>
<reference evidence="3" key="1">
    <citation type="submission" date="2022-01" db="EMBL/GenBank/DDBJ databases">
        <title>Colwellia maritima, isolated from seawater.</title>
        <authorList>
            <person name="Kristyanto S."/>
            <person name="Jung J."/>
            <person name="Jeon C.O."/>
        </authorList>
    </citation>
    <scope>NUCLEOTIDE SEQUENCE</scope>
    <source>
        <strain evidence="3">MSW7</strain>
    </source>
</reference>
<gene>
    <name evidence="3" type="ORF">L3081_10390</name>
</gene>
<dbReference type="InterPro" id="IPR021682">
    <property type="entry name" value="DUF2933"/>
</dbReference>
<dbReference type="RefSeq" id="WP_242285892.1">
    <property type="nucleotide sequence ID" value="NZ_JAKKSL010000002.1"/>
</dbReference>
<evidence type="ECO:0000256" key="2">
    <source>
        <dbReference type="SAM" id="Phobius"/>
    </source>
</evidence>
<feature type="region of interest" description="Disordered" evidence="1">
    <location>
        <begin position="61"/>
        <end position="85"/>
    </location>
</feature>
<feature type="compositionally biased region" description="Basic and acidic residues" evidence="1">
    <location>
        <begin position="63"/>
        <end position="84"/>
    </location>
</feature>
<keyword evidence="2" id="KW-0472">Membrane</keyword>
<keyword evidence="2" id="KW-0812">Transmembrane</keyword>
<feature type="transmembrane region" description="Helical" evidence="2">
    <location>
        <begin position="12"/>
        <end position="29"/>
    </location>
</feature>
<organism evidence="3 4">
    <name type="scientific">Colwellia maritima</name>
    <dbReference type="NCBI Taxonomy" id="2912588"/>
    <lineage>
        <taxon>Bacteria</taxon>
        <taxon>Pseudomonadati</taxon>
        <taxon>Pseudomonadota</taxon>
        <taxon>Gammaproteobacteria</taxon>
        <taxon>Alteromonadales</taxon>
        <taxon>Colwelliaceae</taxon>
        <taxon>Colwellia</taxon>
    </lineage>
</organism>
<keyword evidence="4" id="KW-1185">Reference proteome</keyword>
<name>A0ABS9X0I2_9GAMM</name>
<evidence type="ECO:0000256" key="1">
    <source>
        <dbReference type="SAM" id="MobiDB-lite"/>
    </source>
</evidence>
<comment type="caution">
    <text evidence="3">The sequence shown here is derived from an EMBL/GenBank/DDBJ whole genome shotgun (WGS) entry which is preliminary data.</text>
</comment>
<dbReference type="Pfam" id="PF11666">
    <property type="entry name" value="DUF2933"/>
    <property type="match status" value="1"/>
</dbReference>